<proteinExistence type="predicted"/>
<dbReference type="InterPro" id="IPR050597">
    <property type="entry name" value="Cytochrome_c_Oxidase_Subunit"/>
</dbReference>
<evidence type="ECO:0000313" key="12">
    <source>
        <dbReference type="EMBL" id="PCJ43641.1"/>
    </source>
</evidence>
<reference evidence="13" key="1">
    <citation type="submission" date="2017-08" db="EMBL/GenBank/DDBJ databases">
        <title>A dynamic microbial community with high functional redundancy inhabits the cold, oxic subseafloor aquifer.</title>
        <authorList>
            <person name="Tully B.J."/>
            <person name="Wheat C.G."/>
            <person name="Glazer B.T."/>
            <person name="Huber J.A."/>
        </authorList>
    </citation>
    <scope>NUCLEOTIDE SEQUENCE [LARGE SCALE GENOMIC DNA]</scope>
</reference>
<feature type="binding site" description="covalent" evidence="8">
    <location>
        <position position="137"/>
    </location>
    <ligand>
        <name>heme c</name>
        <dbReference type="ChEBI" id="CHEBI:61717"/>
        <label>2</label>
    </ligand>
</feature>
<feature type="domain" description="Cytochrome c" evidence="11">
    <location>
        <begin position="113"/>
        <end position="204"/>
    </location>
</feature>
<evidence type="ECO:0000256" key="4">
    <source>
        <dbReference type="ARBA" id="ARBA00022723"/>
    </source>
</evidence>
<dbReference type="SUPFAM" id="SSF46626">
    <property type="entry name" value="Cytochrome c"/>
    <property type="match status" value="2"/>
</dbReference>
<dbReference type="Gene3D" id="1.10.760.10">
    <property type="entry name" value="Cytochrome c-like domain"/>
    <property type="match status" value="2"/>
</dbReference>
<evidence type="ECO:0000256" key="2">
    <source>
        <dbReference type="ARBA" id="ARBA00022448"/>
    </source>
</evidence>
<comment type="subcellular location">
    <subcellularLocation>
        <location evidence="1">Periplasm</location>
    </subcellularLocation>
</comment>
<keyword evidence="4 9" id="KW-0479">Metal-binding</keyword>
<evidence type="ECO:0000256" key="9">
    <source>
        <dbReference type="PIRSR" id="PIRSR000005-2"/>
    </source>
</evidence>
<evidence type="ECO:0000256" key="1">
    <source>
        <dbReference type="ARBA" id="ARBA00004418"/>
    </source>
</evidence>
<dbReference type="GO" id="GO:0009055">
    <property type="term" value="F:electron transfer activity"/>
    <property type="evidence" value="ECO:0007669"/>
    <property type="project" value="InterPro"/>
</dbReference>
<gene>
    <name evidence="12" type="ORF">COA71_01850</name>
</gene>
<feature type="binding site" description="axial binding residue" evidence="9">
    <location>
        <position position="138"/>
    </location>
    <ligand>
        <name>heme c</name>
        <dbReference type="ChEBI" id="CHEBI:61717"/>
        <label>2</label>
    </ligand>
    <ligandPart>
        <name>Fe</name>
        <dbReference type="ChEBI" id="CHEBI:18248"/>
    </ligandPart>
</feature>
<evidence type="ECO:0000256" key="8">
    <source>
        <dbReference type="PIRSR" id="PIRSR000005-1"/>
    </source>
</evidence>
<dbReference type="EMBL" id="NVWI01000001">
    <property type="protein sequence ID" value="PCJ43641.1"/>
    <property type="molecule type" value="Genomic_DNA"/>
</dbReference>
<evidence type="ECO:0000256" key="5">
    <source>
        <dbReference type="ARBA" id="ARBA00022764"/>
    </source>
</evidence>
<keyword evidence="2" id="KW-0813">Transport</keyword>
<feature type="signal peptide" evidence="10">
    <location>
        <begin position="1"/>
        <end position="21"/>
    </location>
</feature>
<feature type="binding site" description="covalent" evidence="8">
    <location>
        <position position="37"/>
    </location>
    <ligand>
        <name>heme c</name>
        <dbReference type="ChEBI" id="CHEBI:61717"/>
        <label>1</label>
    </ligand>
</feature>
<dbReference type="GO" id="GO:0005506">
    <property type="term" value="F:iron ion binding"/>
    <property type="evidence" value="ECO:0007669"/>
    <property type="project" value="InterPro"/>
</dbReference>
<dbReference type="PANTHER" id="PTHR33751">
    <property type="entry name" value="CBB3-TYPE CYTOCHROME C OXIDASE SUBUNIT FIXP"/>
    <property type="match status" value="1"/>
</dbReference>
<dbReference type="InterPro" id="IPR024167">
    <property type="entry name" value="Cytochrome_c4-like"/>
</dbReference>
<dbReference type="Pfam" id="PF00034">
    <property type="entry name" value="Cytochrom_C"/>
    <property type="match status" value="1"/>
</dbReference>
<evidence type="ECO:0000259" key="11">
    <source>
        <dbReference type="PROSITE" id="PS51007"/>
    </source>
</evidence>
<dbReference type="PANTHER" id="PTHR33751:SF9">
    <property type="entry name" value="CYTOCHROME C4"/>
    <property type="match status" value="1"/>
</dbReference>
<dbReference type="PIRSF" id="PIRSF000005">
    <property type="entry name" value="Cytochrome_c4"/>
    <property type="match status" value="1"/>
</dbReference>
<dbReference type="GO" id="GO:0020037">
    <property type="term" value="F:heme binding"/>
    <property type="evidence" value="ECO:0007669"/>
    <property type="project" value="InterPro"/>
</dbReference>
<organism evidence="12 13">
    <name type="scientific">SAR86 cluster bacterium</name>
    <dbReference type="NCBI Taxonomy" id="2030880"/>
    <lineage>
        <taxon>Bacteria</taxon>
        <taxon>Pseudomonadati</taxon>
        <taxon>Pseudomonadota</taxon>
        <taxon>Gammaproteobacteria</taxon>
        <taxon>SAR86 cluster</taxon>
    </lineage>
</organism>
<evidence type="ECO:0000256" key="10">
    <source>
        <dbReference type="SAM" id="SignalP"/>
    </source>
</evidence>
<comment type="PTM">
    <text evidence="8">Binds 2 heme c groups covalently per subunit.</text>
</comment>
<feature type="binding site" description="axial binding residue" evidence="9">
    <location>
        <position position="181"/>
    </location>
    <ligand>
        <name>heme c</name>
        <dbReference type="ChEBI" id="CHEBI:61717"/>
        <label>2</label>
    </ligand>
    <ligandPart>
        <name>Fe</name>
        <dbReference type="ChEBI" id="CHEBI:18248"/>
    </ligandPart>
</feature>
<dbReference type="InterPro" id="IPR036909">
    <property type="entry name" value="Cyt_c-like_dom_sf"/>
</dbReference>
<comment type="caution">
    <text evidence="12">The sequence shown here is derived from an EMBL/GenBank/DDBJ whole genome shotgun (WGS) entry which is preliminary data.</text>
</comment>
<accession>A0A2A5CJF6</accession>
<feature type="binding site" description="axial binding residue" evidence="9">
    <location>
        <position position="81"/>
    </location>
    <ligand>
        <name>heme c</name>
        <dbReference type="ChEBI" id="CHEBI:61717"/>
        <label>1</label>
    </ligand>
    <ligandPart>
        <name>Fe</name>
        <dbReference type="ChEBI" id="CHEBI:18248"/>
    </ligandPart>
</feature>
<dbReference type="PROSITE" id="PS51007">
    <property type="entry name" value="CYTC"/>
    <property type="match status" value="2"/>
</dbReference>
<dbReference type="AlphaFoldDB" id="A0A2A5CJF6"/>
<feature type="binding site" description="axial binding residue" evidence="9">
    <location>
        <position position="41"/>
    </location>
    <ligand>
        <name>heme c</name>
        <dbReference type="ChEBI" id="CHEBI:61717"/>
        <label>1</label>
    </ligand>
    <ligandPart>
        <name>Fe</name>
        <dbReference type="ChEBI" id="CHEBI:18248"/>
    </ligandPart>
</feature>
<sequence length="206" mass="21291">MNRIFLVALFTALAFSTTAQAQMVGNAANGSSKVVVCGACHGASGNDVVVPGAARLGGQNQRYLYKQLQDIKSGARDIALMAGQLNSLSDQDLADIAAHYASLEEARGAAEESALVLGQTLYRAGNADIGVAACSACHSPTGAGNNGAGYPALRGQDPAYTESQLRAFRDGTRNNDLAAVMQDNVARLNDAEIQALASYVAGLRAE</sequence>
<feature type="binding site" description="covalent" evidence="8">
    <location>
        <position position="40"/>
    </location>
    <ligand>
        <name>heme c</name>
        <dbReference type="ChEBI" id="CHEBI:61717"/>
        <label>1</label>
    </ligand>
</feature>
<keyword evidence="3 8" id="KW-0349">Heme</keyword>
<evidence type="ECO:0000256" key="6">
    <source>
        <dbReference type="ARBA" id="ARBA00022982"/>
    </source>
</evidence>
<evidence type="ECO:0000313" key="13">
    <source>
        <dbReference type="Proteomes" id="UP000228987"/>
    </source>
</evidence>
<name>A0A2A5CJF6_9GAMM</name>
<feature type="chain" id="PRO_5012427130" evidence="10">
    <location>
        <begin position="22"/>
        <end position="206"/>
    </location>
</feature>
<keyword evidence="6" id="KW-0249">Electron transport</keyword>
<evidence type="ECO:0000256" key="7">
    <source>
        <dbReference type="ARBA" id="ARBA00023004"/>
    </source>
</evidence>
<dbReference type="Proteomes" id="UP000228987">
    <property type="component" value="Unassembled WGS sequence"/>
</dbReference>
<dbReference type="InterPro" id="IPR009056">
    <property type="entry name" value="Cyt_c-like_dom"/>
</dbReference>
<dbReference type="GO" id="GO:0042597">
    <property type="term" value="C:periplasmic space"/>
    <property type="evidence" value="ECO:0007669"/>
    <property type="project" value="UniProtKB-SubCell"/>
</dbReference>
<protein>
    <submittedName>
        <fullName evidence="12">Cytochrome c4</fullName>
    </submittedName>
</protein>
<keyword evidence="10" id="KW-0732">Signal</keyword>
<keyword evidence="5" id="KW-0574">Periplasm</keyword>
<keyword evidence="7 9" id="KW-0408">Iron</keyword>
<feature type="binding site" description="covalent" evidence="8">
    <location>
        <position position="134"/>
    </location>
    <ligand>
        <name>heme c</name>
        <dbReference type="ChEBI" id="CHEBI:61717"/>
        <label>2</label>
    </ligand>
</feature>
<evidence type="ECO:0000256" key="3">
    <source>
        <dbReference type="ARBA" id="ARBA00022617"/>
    </source>
</evidence>
<feature type="domain" description="Cytochrome c" evidence="11">
    <location>
        <begin position="25"/>
        <end position="104"/>
    </location>
</feature>